<dbReference type="Proteomes" id="UP000838308">
    <property type="component" value="Unassembled WGS sequence"/>
</dbReference>
<reference evidence="5" key="1">
    <citation type="submission" date="2022-04" db="EMBL/GenBank/DDBJ databases">
        <authorList>
            <person name="Criscuolo A."/>
        </authorList>
    </citation>
    <scope>NUCLEOTIDE SEQUENCE</scope>
    <source>
        <strain evidence="5">CIP111895</strain>
    </source>
</reference>
<evidence type="ECO:0000256" key="3">
    <source>
        <dbReference type="PROSITE-ProRule" id="PRU00335"/>
    </source>
</evidence>
<dbReference type="InterPro" id="IPR050624">
    <property type="entry name" value="HTH-type_Tx_Regulator"/>
</dbReference>
<protein>
    <recommendedName>
        <fullName evidence="4">HTH tetR-type domain-containing protein</fullName>
    </recommendedName>
</protein>
<keyword evidence="2 3" id="KW-0238">DNA-binding</keyword>
<keyword evidence="6" id="KW-1185">Reference proteome</keyword>
<comment type="caution">
    <text evidence="5">The sequence shown here is derived from an EMBL/GenBank/DDBJ whole genome shotgun (WGS) entry which is preliminary data.</text>
</comment>
<dbReference type="InterPro" id="IPR023772">
    <property type="entry name" value="DNA-bd_HTH_TetR-type_CS"/>
</dbReference>
<name>A0ABN8KPB2_9BACI</name>
<keyword evidence="1" id="KW-0678">Repressor</keyword>
<dbReference type="EMBL" id="CALBWS010000003">
    <property type="protein sequence ID" value="CAH2713758.1"/>
    <property type="molecule type" value="Genomic_DNA"/>
</dbReference>
<feature type="DNA-binding region" description="H-T-H motif" evidence="3">
    <location>
        <begin position="25"/>
        <end position="44"/>
    </location>
</feature>
<dbReference type="PANTHER" id="PTHR43479">
    <property type="entry name" value="ACREF/ENVCD OPERON REPRESSOR-RELATED"/>
    <property type="match status" value="1"/>
</dbReference>
<organism evidence="5 6">
    <name type="scientific">Neobacillus rhizosphaerae</name>
    <dbReference type="NCBI Taxonomy" id="2880965"/>
    <lineage>
        <taxon>Bacteria</taxon>
        <taxon>Bacillati</taxon>
        <taxon>Bacillota</taxon>
        <taxon>Bacilli</taxon>
        <taxon>Bacillales</taxon>
        <taxon>Bacillaceae</taxon>
        <taxon>Neobacillus</taxon>
    </lineage>
</organism>
<dbReference type="Gene3D" id="1.10.357.10">
    <property type="entry name" value="Tetracycline Repressor, domain 2"/>
    <property type="match status" value="1"/>
</dbReference>
<dbReference type="Pfam" id="PF00440">
    <property type="entry name" value="TetR_N"/>
    <property type="match status" value="1"/>
</dbReference>
<dbReference type="PROSITE" id="PS01081">
    <property type="entry name" value="HTH_TETR_1"/>
    <property type="match status" value="1"/>
</dbReference>
<gene>
    <name evidence="5" type="ORF">BACCIP111895_00912</name>
</gene>
<dbReference type="PANTHER" id="PTHR43479:SF22">
    <property type="entry name" value="TRANSCRIPTIONAL REGULATOR, TETR FAMILY"/>
    <property type="match status" value="1"/>
</dbReference>
<evidence type="ECO:0000313" key="6">
    <source>
        <dbReference type="Proteomes" id="UP000838308"/>
    </source>
</evidence>
<evidence type="ECO:0000256" key="1">
    <source>
        <dbReference type="ARBA" id="ARBA00022491"/>
    </source>
</evidence>
<dbReference type="RefSeq" id="WP_248734093.1">
    <property type="nucleotide sequence ID" value="NZ_CALBWS010000003.1"/>
</dbReference>
<evidence type="ECO:0000259" key="4">
    <source>
        <dbReference type="PROSITE" id="PS50977"/>
    </source>
</evidence>
<dbReference type="InterPro" id="IPR001647">
    <property type="entry name" value="HTH_TetR"/>
</dbReference>
<accession>A0ABN8KPB2</accession>
<feature type="domain" description="HTH tetR-type" evidence="4">
    <location>
        <begin position="2"/>
        <end position="62"/>
    </location>
</feature>
<evidence type="ECO:0000256" key="2">
    <source>
        <dbReference type="ARBA" id="ARBA00023125"/>
    </source>
</evidence>
<proteinExistence type="predicted"/>
<evidence type="ECO:0000313" key="5">
    <source>
        <dbReference type="EMBL" id="CAH2713758.1"/>
    </source>
</evidence>
<dbReference type="InterPro" id="IPR009057">
    <property type="entry name" value="Homeodomain-like_sf"/>
</dbReference>
<dbReference type="PRINTS" id="PR00455">
    <property type="entry name" value="HTHTETR"/>
</dbReference>
<dbReference type="PROSITE" id="PS50977">
    <property type="entry name" value="HTH_TETR_2"/>
    <property type="match status" value="1"/>
</dbReference>
<dbReference type="SUPFAM" id="SSF46689">
    <property type="entry name" value="Homeodomain-like"/>
    <property type="match status" value="1"/>
</dbReference>
<sequence length="298" mass="35353">MNDRKQHVVKMAHQLFIDKGFQATSIQDILDYSGISKGTFYNYFSSKSELMIAIFKMTYADLEKQRNELLIGQDRTDIEIFIKQIELQLKTNRKNKLITLFEEVLVSNDIDLKQFIDQGRINNIRWIYERLLDIFGETKKPYLLDSAIMFMGLLRDNIKFFHIAHDTNANIGHVVRYSVRRLVNLVDELAETDEQLIQPEQLESWIPDCRKPDQLFQKKLHHSIYIMKNLLRHIEEQSKYMELLDFIEEELLDSKSPRKFLIESALLSLKAVDGSVWEKEWEPLEKLVVDFFKTEDEK</sequence>